<reference evidence="16 17" key="1">
    <citation type="submission" date="2018-08" db="EMBL/GenBank/DDBJ databases">
        <title>Comparative analysis of Burkholderia isolates from Puerto Rico.</title>
        <authorList>
            <person name="Hall C."/>
            <person name="Sahl J."/>
            <person name="Wagner D."/>
        </authorList>
    </citation>
    <scope>NUCLEOTIDE SEQUENCE [LARGE SCALE GENOMIC DNA]</scope>
    <source>
        <strain evidence="16 17">Bp9001</strain>
    </source>
</reference>
<dbReference type="CDD" id="cd06503">
    <property type="entry name" value="ATP-synt_Fo_b"/>
    <property type="match status" value="1"/>
</dbReference>
<organism evidence="16 17">
    <name type="scientific">Burkholderia contaminans</name>
    <dbReference type="NCBI Taxonomy" id="488447"/>
    <lineage>
        <taxon>Bacteria</taxon>
        <taxon>Pseudomonadati</taxon>
        <taxon>Pseudomonadota</taxon>
        <taxon>Betaproteobacteria</taxon>
        <taxon>Burkholderiales</taxon>
        <taxon>Burkholderiaceae</taxon>
        <taxon>Burkholderia</taxon>
        <taxon>Burkholderia cepacia complex</taxon>
    </lineage>
</organism>
<evidence type="ECO:0000256" key="11">
    <source>
        <dbReference type="ARBA" id="ARBA00025614"/>
    </source>
</evidence>
<dbReference type="GO" id="GO:0012505">
    <property type="term" value="C:endomembrane system"/>
    <property type="evidence" value="ECO:0007669"/>
    <property type="project" value="UniProtKB-SubCell"/>
</dbReference>
<keyword evidence="13" id="KW-1003">Cell membrane</keyword>
<sequence length="250" mass="27241">MRIDWWTLGFQTINVLVLIWLLSRFLFKPVAGIMADRQQAAARLMQDAAAARDAAQRDRDEAAKDIAAQEAMRVERMSAAATEVEHLKASLLADARAEADALRKAAEAEIEAMKKDALRANAARASQFALDIAARLLTALPAGTLVEGFIEPLAEAVRELPAEDRASLGRDGEMLRLIAPRTLSDDELARCRAMLATALGHDVPMQADVDPSLIAGLELVAPHVIVRNSFRHSLESLTSDLISHGDERHP</sequence>
<keyword evidence="9 13" id="KW-0066">ATP synthesis</keyword>
<keyword evidence="4 13" id="KW-0812">Transmembrane</keyword>
<dbReference type="GO" id="GO:0005886">
    <property type="term" value="C:plasma membrane"/>
    <property type="evidence" value="ECO:0007669"/>
    <property type="project" value="UniProtKB-SubCell"/>
</dbReference>
<evidence type="ECO:0000256" key="14">
    <source>
        <dbReference type="RuleBase" id="RU003848"/>
    </source>
</evidence>
<accession>A0A3N8PC94</accession>
<evidence type="ECO:0000256" key="6">
    <source>
        <dbReference type="ARBA" id="ARBA00022989"/>
    </source>
</evidence>
<evidence type="ECO:0000256" key="9">
    <source>
        <dbReference type="ARBA" id="ARBA00023310"/>
    </source>
</evidence>
<keyword evidence="15" id="KW-0175">Coiled coil</keyword>
<keyword evidence="2 13" id="KW-0813">Transport</keyword>
<evidence type="ECO:0000313" key="17">
    <source>
        <dbReference type="Proteomes" id="UP000269271"/>
    </source>
</evidence>
<dbReference type="AlphaFoldDB" id="A0A3N8PC94"/>
<comment type="caution">
    <text evidence="16">The sequence shown here is derived from an EMBL/GenBank/DDBJ whole genome shotgun (WGS) entry which is preliminary data.</text>
</comment>
<dbReference type="Pfam" id="PF00430">
    <property type="entry name" value="ATP-synt_B"/>
    <property type="match status" value="1"/>
</dbReference>
<name>A0A3N8PC94_9BURK</name>
<dbReference type="GO" id="GO:0045259">
    <property type="term" value="C:proton-transporting ATP synthase complex"/>
    <property type="evidence" value="ECO:0007669"/>
    <property type="project" value="UniProtKB-KW"/>
</dbReference>
<dbReference type="RefSeq" id="WP_124619151.1">
    <property type="nucleotide sequence ID" value="NZ_CABVQR010000007.1"/>
</dbReference>
<proteinExistence type="inferred from homology"/>
<dbReference type="GO" id="GO:0046961">
    <property type="term" value="F:proton-transporting ATPase activity, rotational mechanism"/>
    <property type="evidence" value="ECO:0007669"/>
    <property type="project" value="TreeGrafter"/>
</dbReference>
<dbReference type="GO" id="GO:0046933">
    <property type="term" value="F:proton-transporting ATP synthase activity, rotational mechanism"/>
    <property type="evidence" value="ECO:0007669"/>
    <property type="project" value="UniProtKB-UniRule"/>
</dbReference>
<evidence type="ECO:0000313" key="16">
    <source>
        <dbReference type="EMBL" id="RQT22345.1"/>
    </source>
</evidence>
<evidence type="ECO:0000256" key="15">
    <source>
        <dbReference type="SAM" id="Coils"/>
    </source>
</evidence>
<dbReference type="InterPro" id="IPR002146">
    <property type="entry name" value="ATP_synth_b/b'su_bac/chlpt"/>
</dbReference>
<evidence type="ECO:0000256" key="12">
    <source>
        <dbReference type="ARBA" id="ARBA00037847"/>
    </source>
</evidence>
<comment type="subunit">
    <text evidence="13">F-type ATPases have 2 components, F(1) - the catalytic core - and F(0) - the membrane proton channel. F(1) has five subunits: alpha(3), beta(3), gamma(1), delta(1), epsilon(1). F(0) has three main subunits: a(1), b(2) and c(10-14). The alpha and beta chains form an alternating ring which encloses part of the gamma chain. F(1) is attached to F(0) by a central stalk formed by the gamma and epsilon chains, while a peripheral stalk is formed by the delta and b chains.</text>
</comment>
<comment type="function">
    <text evidence="11">Component of the F(0) channel, it forms part of the peripheral stalk, linking F(1) to F(0). The b'-subunit is a diverged and duplicated form of b found in plants and photosynthetic bacteria.</text>
</comment>
<comment type="subcellular location">
    <subcellularLocation>
        <location evidence="13">Cell membrane</location>
        <topology evidence="13">Single-pass membrane protein</topology>
    </subcellularLocation>
    <subcellularLocation>
        <location evidence="12">Endomembrane system</location>
        <topology evidence="12">Single-pass membrane protein</topology>
    </subcellularLocation>
</comment>
<comment type="similarity">
    <text evidence="1 13 14">Belongs to the ATPase B chain family.</text>
</comment>
<evidence type="ECO:0000256" key="13">
    <source>
        <dbReference type="HAMAP-Rule" id="MF_01398"/>
    </source>
</evidence>
<dbReference type="Proteomes" id="UP000269271">
    <property type="component" value="Unassembled WGS sequence"/>
</dbReference>
<keyword evidence="8 13" id="KW-0472">Membrane</keyword>
<feature type="transmembrane region" description="Helical" evidence="13">
    <location>
        <begin position="6"/>
        <end position="27"/>
    </location>
</feature>
<evidence type="ECO:0000256" key="1">
    <source>
        <dbReference type="ARBA" id="ARBA00005513"/>
    </source>
</evidence>
<evidence type="ECO:0000256" key="7">
    <source>
        <dbReference type="ARBA" id="ARBA00023065"/>
    </source>
</evidence>
<evidence type="ECO:0000256" key="5">
    <source>
        <dbReference type="ARBA" id="ARBA00022781"/>
    </source>
</evidence>
<dbReference type="EMBL" id="QTQX01000021">
    <property type="protein sequence ID" value="RQT22345.1"/>
    <property type="molecule type" value="Genomic_DNA"/>
</dbReference>
<dbReference type="HAMAP" id="MF_01398">
    <property type="entry name" value="ATP_synth_b_bprime"/>
    <property type="match status" value="1"/>
</dbReference>
<keyword evidence="7 13" id="KW-0406">Ion transport</keyword>
<evidence type="ECO:0000256" key="3">
    <source>
        <dbReference type="ARBA" id="ARBA00022547"/>
    </source>
</evidence>
<keyword evidence="5 13" id="KW-0375">Hydrogen ion transport</keyword>
<dbReference type="InterPro" id="IPR050059">
    <property type="entry name" value="ATP_synthase_B_chain"/>
</dbReference>
<feature type="coiled-coil region" evidence="15">
    <location>
        <begin position="45"/>
        <end position="123"/>
    </location>
</feature>
<evidence type="ECO:0000256" key="4">
    <source>
        <dbReference type="ARBA" id="ARBA00022692"/>
    </source>
</evidence>
<comment type="function">
    <text evidence="10 13">F(1)F(0) ATP synthase produces ATP from ADP in the presence of a proton or sodium gradient. F-type ATPases consist of two structural domains, F(1) containing the extramembraneous catalytic core and F(0) containing the membrane proton channel, linked together by a central stalk and a peripheral stalk. During catalysis, ATP synthesis in the catalytic domain of F(1) is coupled via a rotary mechanism of the central stalk subunits to proton translocation.</text>
</comment>
<evidence type="ECO:0000256" key="2">
    <source>
        <dbReference type="ARBA" id="ARBA00022448"/>
    </source>
</evidence>
<evidence type="ECO:0000256" key="10">
    <source>
        <dbReference type="ARBA" id="ARBA00025198"/>
    </source>
</evidence>
<gene>
    <name evidence="13" type="primary">atpF</name>
    <name evidence="16" type="ORF">DF037_27705</name>
</gene>
<protein>
    <recommendedName>
        <fullName evidence="13">ATP synthase subunit b</fullName>
    </recommendedName>
    <alternativeName>
        <fullName evidence="13">ATP synthase F(0) sector subunit b</fullName>
    </alternativeName>
    <alternativeName>
        <fullName evidence="13">ATPase subunit I</fullName>
    </alternativeName>
    <alternativeName>
        <fullName evidence="13">F-type ATPase subunit b</fullName>
        <shortName evidence="13">F-ATPase subunit b</shortName>
    </alternativeName>
</protein>
<dbReference type="PANTHER" id="PTHR33445">
    <property type="entry name" value="ATP SYNTHASE SUBUNIT B', CHLOROPLASTIC"/>
    <property type="match status" value="1"/>
</dbReference>
<evidence type="ECO:0000256" key="8">
    <source>
        <dbReference type="ARBA" id="ARBA00023136"/>
    </source>
</evidence>
<keyword evidence="3 13" id="KW-0138">CF(0)</keyword>
<keyword evidence="6 13" id="KW-1133">Transmembrane helix</keyword>
<dbReference type="PANTHER" id="PTHR33445:SF2">
    <property type="entry name" value="ATP SYNTHASE SUBUNIT B', CHLOROPLASTIC"/>
    <property type="match status" value="1"/>
</dbReference>